<evidence type="ECO:0000313" key="1">
    <source>
        <dbReference type="EMBL" id="KII71066.1"/>
    </source>
</evidence>
<proteinExistence type="predicted"/>
<gene>
    <name evidence="1" type="ORF">RF11_14692</name>
</gene>
<organism evidence="1 2">
    <name type="scientific">Thelohanellus kitauei</name>
    <name type="common">Myxosporean</name>
    <dbReference type="NCBI Taxonomy" id="669202"/>
    <lineage>
        <taxon>Eukaryota</taxon>
        <taxon>Metazoa</taxon>
        <taxon>Cnidaria</taxon>
        <taxon>Myxozoa</taxon>
        <taxon>Myxosporea</taxon>
        <taxon>Bivalvulida</taxon>
        <taxon>Platysporina</taxon>
        <taxon>Myxobolidae</taxon>
        <taxon>Thelohanellus</taxon>
    </lineage>
</organism>
<dbReference type="AlphaFoldDB" id="A0A0C2MUR2"/>
<evidence type="ECO:0000313" key="2">
    <source>
        <dbReference type="Proteomes" id="UP000031668"/>
    </source>
</evidence>
<keyword evidence="2" id="KW-1185">Reference proteome</keyword>
<comment type="caution">
    <text evidence="1">The sequence shown here is derived from an EMBL/GenBank/DDBJ whole genome shotgun (WGS) entry which is preliminary data.</text>
</comment>
<dbReference type="Proteomes" id="UP000031668">
    <property type="component" value="Unassembled WGS sequence"/>
</dbReference>
<name>A0A0C2MUR2_THEKT</name>
<sequence>MYPATHPLEEKVISNNLFITDEAPLVKVKIIEINDNRLLSWEPVALPAQRRNGIDIQLNNIHTFIYGMESAIRSVPTDSHLPTPDMFLETRDKISNRVWMLQTGEGRTYTMTIQFEEEIYLKLGYDFKEKHDSIKIKIEEAFKLLQFTKVRLEQLALIYRQYGLPFFSNRFDQAQTIFPEFLDSESAN</sequence>
<reference evidence="1 2" key="1">
    <citation type="journal article" date="2014" name="Genome Biol. Evol.">
        <title>The genome of the myxosporean Thelohanellus kitauei shows adaptations to nutrient acquisition within its fish host.</title>
        <authorList>
            <person name="Yang Y."/>
            <person name="Xiong J."/>
            <person name="Zhou Z."/>
            <person name="Huo F."/>
            <person name="Miao W."/>
            <person name="Ran C."/>
            <person name="Liu Y."/>
            <person name="Zhang J."/>
            <person name="Feng J."/>
            <person name="Wang M."/>
            <person name="Wang M."/>
            <person name="Wang L."/>
            <person name="Yao B."/>
        </authorList>
    </citation>
    <scope>NUCLEOTIDE SEQUENCE [LARGE SCALE GENOMIC DNA]</scope>
    <source>
        <strain evidence="1">Wuqing</strain>
    </source>
</reference>
<accession>A0A0C2MUR2</accession>
<protein>
    <submittedName>
        <fullName evidence="1">Uncharacterized protein</fullName>
    </submittedName>
</protein>
<dbReference type="EMBL" id="JWZT01001867">
    <property type="protein sequence ID" value="KII71066.1"/>
    <property type="molecule type" value="Genomic_DNA"/>
</dbReference>